<dbReference type="InterPro" id="IPR000719">
    <property type="entry name" value="Prot_kinase_dom"/>
</dbReference>
<evidence type="ECO:0000256" key="6">
    <source>
        <dbReference type="ARBA" id="ARBA00022840"/>
    </source>
</evidence>
<dbReference type="EC" id="2.7.11.1" evidence="1"/>
<organism evidence="13 14">
    <name type="scientific">Malassezia yamatoensis</name>
    <dbReference type="NCBI Taxonomy" id="253288"/>
    <lineage>
        <taxon>Eukaryota</taxon>
        <taxon>Fungi</taxon>
        <taxon>Dikarya</taxon>
        <taxon>Basidiomycota</taxon>
        <taxon>Ustilaginomycotina</taxon>
        <taxon>Malasseziomycetes</taxon>
        <taxon>Malasseziales</taxon>
        <taxon>Malasseziaceae</taxon>
        <taxon>Malassezia</taxon>
    </lineage>
</organism>
<gene>
    <name evidence="13" type="ORF">MYAM1_003518</name>
</gene>
<dbReference type="Gene3D" id="3.30.200.20">
    <property type="entry name" value="Phosphorylase Kinase, domain 1"/>
    <property type="match status" value="1"/>
</dbReference>
<keyword evidence="6 9" id="KW-0067">ATP-binding</keyword>
<evidence type="ECO:0000256" key="9">
    <source>
        <dbReference type="PROSITE-ProRule" id="PRU10141"/>
    </source>
</evidence>
<evidence type="ECO:0000313" key="14">
    <source>
        <dbReference type="Proteomes" id="UP001219567"/>
    </source>
</evidence>
<evidence type="ECO:0000256" key="4">
    <source>
        <dbReference type="ARBA" id="ARBA00022741"/>
    </source>
</evidence>
<evidence type="ECO:0000256" key="5">
    <source>
        <dbReference type="ARBA" id="ARBA00022777"/>
    </source>
</evidence>
<keyword evidence="10" id="KW-0175">Coiled coil</keyword>
<dbReference type="GO" id="GO:0004674">
    <property type="term" value="F:protein serine/threonine kinase activity"/>
    <property type="evidence" value="ECO:0007669"/>
    <property type="project" value="UniProtKB-KW"/>
</dbReference>
<dbReference type="Proteomes" id="UP001219567">
    <property type="component" value="Chromosome 6"/>
</dbReference>
<feature type="coiled-coil region" evidence="10">
    <location>
        <begin position="343"/>
        <end position="384"/>
    </location>
</feature>
<dbReference type="PROSITE" id="PS00107">
    <property type="entry name" value="PROTEIN_KINASE_ATP"/>
    <property type="match status" value="1"/>
</dbReference>
<dbReference type="PANTHER" id="PTHR44899">
    <property type="entry name" value="CAMK FAMILY PROTEIN KINASE"/>
    <property type="match status" value="1"/>
</dbReference>
<dbReference type="AlphaFoldDB" id="A0AAJ6CIZ1"/>
<accession>A0AAJ6CIZ1</accession>
<comment type="catalytic activity">
    <reaction evidence="8">
        <text>L-seryl-[protein] + ATP = O-phospho-L-seryl-[protein] + ADP + H(+)</text>
        <dbReference type="Rhea" id="RHEA:17989"/>
        <dbReference type="Rhea" id="RHEA-COMP:9863"/>
        <dbReference type="Rhea" id="RHEA-COMP:11604"/>
        <dbReference type="ChEBI" id="CHEBI:15378"/>
        <dbReference type="ChEBI" id="CHEBI:29999"/>
        <dbReference type="ChEBI" id="CHEBI:30616"/>
        <dbReference type="ChEBI" id="CHEBI:83421"/>
        <dbReference type="ChEBI" id="CHEBI:456216"/>
        <dbReference type="EC" id="2.7.11.1"/>
    </reaction>
</comment>
<dbReference type="CDD" id="cd08217">
    <property type="entry name" value="STKc_Nek2"/>
    <property type="match status" value="1"/>
</dbReference>
<dbReference type="InterPro" id="IPR008271">
    <property type="entry name" value="Ser/Thr_kinase_AS"/>
</dbReference>
<evidence type="ECO:0000259" key="12">
    <source>
        <dbReference type="PROSITE" id="PS50011"/>
    </source>
</evidence>
<dbReference type="InterPro" id="IPR011009">
    <property type="entry name" value="Kinase-like_dom_sf"/>
</dbReference>
<proteinExistence type="predicted"/>
<comment type="catalytic activity">
    <reaction evidence="7">
        <text>L-threonyl-[protein] + ATP = O-phospho-L-threonyl-[protein] + ADP + H(+)</text>
        <dbReference type="Rhea" id="RHEA:46608"/>
        <dbReference type="Rhea" id="RHEA-COMP:11060"/>
        <dbReference type="Rhea" id="RHEA-COMP:11605"/>
        <dbReference type="ChEBI" id="CHEBI:15378"/>
        <dbReference type="ChEBI" id="CHEBI:30013"/>
        <dbReference type="ChEBI" id="CHEBI:30616"/>
        <dbReference type="ChEBI" id="CHEBI:61977"/>
        <dbReference type="ChEBI" id="CHEBI:456216"/>
        <dbReference type="EC" id="2.7.11.1"/>
    </reaction>
</comment>
<feature type="region of interest" description="Disordered" evidence="11">
    <location>
        <begin position="633"/>
        <end position="755"/>
    </location>
</feature>
<dbReference type="InterPro" id="IPR051131">
    <property type="entry name" value="NEK_Ser/Thr_kinase_NIMA"/>
</dbReference>
<evidence type="ECO:0000256" key="2">
    <source>
        <dbReference type="ARBA" id="ARBA00022527"/>
    </source>
</evidence>
<evidence type="ECO:0000256" key="3">
    <source>
        <dbReference type="ARBA" id="ARBA00022679"/>
    </source>
</evidence>
<feature type="binding site" evidence="9">
    <location>
        <position position="50"/>
    </location>
    <ligand>
        <name>ATP</name>
        <dbReference type="ChEBI" id="CHEBI:30616"/>
    </ligand>
</feature>
<keyword evidence="3" id="KW-0808">Transferase</keyword>
<dbReference type="Gene3D" id="1.10.510.10">
    <property type="entry name" value="Transferase(Phosphotransferase) domain 1"/>
    <property type="match status" value="1"/>
</dbReference>
<keyword evidence="5" id="KW-0418">Kinase</keyword>
<feature type="compositionally biased region" description="Polar residues" evidence="11">
    <location>
        <begin position="664"/>
        <end position="683"/>
    </location>
</feature>
<feature type="compositionally biased region" description="Polar residues" evidence="11">
    <location>
        <begin position="491"/>
        <end position="529"/>
    </location>
</feature>
<dbReference type="SMART" id="SM00220">
    <property type="entry name" value="S_TKc"/>
    <property type="match status" value="1"/>
</dbReference>
<dbReference type="GO" id="GO:0005524">
    <property type="term" value="F:ATP binding"/>
    <property type="evidence" value="ECO:0007669"/>
    <property type="project" value="UniProtKB-UniRule"/>
</dbReference>
<evidence type="ECO:0000256" key="8">
    <source>
        <dbReference type="ARBA" id="ARBA00048679"/>
    </source>
</evidence>
<dbReference type="PANTHER" id="PTHR44899:SF10">
    <property type="entry name" value="NIMA-RELATED KINASE 2"/>
    <property type="match status" value="1"/>
</dbReference>
<feature type="region of interest" description="Disordered" evidence="11">
    <location>
        <begin position="587"/>
        <end position="619"/>
    </location>
</feature>
<name>A0AAJ6CIZ1_9BASI</name>
<sequence length="755" mass="85199">MPETSGSCRAPSASAYVLEGYESLDVIGSGTFGVIRKVRRKTDGALFARKELHFERMSERDRKHIVSEVNILRTLRHENVVRYEERYVDTENGILYIVMELCEGGDLGSIIKRCRRTRTHLPEDTVWAYFAQMTAALEACHYRTSPNTAVGTTRSSLHAILHRDLKPENVFLDQDQNVKLGDFGLSKQIAAQAFANTYVGTPYYMSPELASGHQYDIKSDIWALGCIVYELCALSPPFDAANQAELTRKIKQGVVPCLPRNYSRELQDTVNAMLQLDPRRRPTTRQLLNVRQVKWACRMHELAQLHRKIQLEKQQVDARDSVLRLREEALEKREASADTMASVQDVEKRERELEKRQVALQQHEETYKKMHAELQQQYEAWQNNERGKVYKMLAEKEARISALENQLQLRDSTQFTRRVSEPIPVGARLAAKASPRILNRVSGRNREMDQILRTKIAEGALSLGTPHKPSTHPEPSASEDWEDQELDEAQSDSYQPPVQQKEFLTNQDPPRSSQASQDASENTNHSPSLQPAIPAIAHLRRLDLRSDLSDCSMKDASTIWRRATDPDTSKLATPHVSAELSVLATPPKSLKTKSAPQELLPESGAQGPQWHLMDEQDRPSPFLKRVTRLPLDTRTDSVPDQEPEVGNALLVPGPMKVRKPLARRTSSSTVQDQENTHTLQRQRSALLAQRKRRSSLLRPPDTNATGTRAEPGRMPIARAPMPASPAGRIGPLGRMPNTARGSPRHPRIRRPACPS</sequence>
<dbReference type="EMBL" id="CP119948">
    <property type="protein sequence ID" value="WFD00766.1"/>
    <property type="molecule type" value="Genomic_DNA"/>
</dbReference>
<dbReference type="PROSITE" id="PS50011">
    <property type="entry name" value="PROTEIN_KINASE_DOM"/>
    <property type="match status" value="1"/>
</dbReference>
<feature type="compositionally biased region" description="Acidic residues" evidence="11">
    <location>
        <begin position="477"/>
        <end position="490"/>
    </location>
</feature>
<protein>
    <recommendedName>
        <fullName evidence="1">non-specific serine/threonine protein kinase</fullName>
        <ecNumber evidence="1">2.7.11.1</ecNumber>
    </recommendedName>
</protein>
<feature type="domain" description="Protein kinase" evidence="12">
    <location>
        <begin position="21"/>
        <end position="303"/>
    </location>
</feature>
<dbReference type="PROSITE" id="PS00108">
    <property type="entry name" value="PROTEIN_KINASE_ST"/>
    <property type="match status" value="1"/>
</dbReference>
<evidence type="ECO:0000256" key="10">
    <source>
        <dbReference type="SAM" id="Coils"/>
    </source>
</evidence>
<reference evidence="13 14" key="1">
    <citation type="submission" date="2023-03" db="EMBL/GenBank/DDBJ databases">
        <title>Mating type loci evolution in Malassezia.</title>
        <authorList>
            <person name="Coelho M.A."/>
        </authorList>
    </citation>
    <scope>NUCLEOTIDE SEQUENCE [LARGE SCALE GENOMIC DNA]</scope>
    <source>
        <strain evidence="13 14">CBS 9725</strain>
    </source>
</reference>
<dbReference type="InterPro" id="IPR017441">
    <property type="entry name" value="Protein_kinase_ATP_BS"/>
</dbReference>
<feature type="region of interest" description="Disordered" evidence="11">
    <location>
        <begin position="460"/>
        <end position="531"/>
    </location>
</feature>
<evidence type="ECO:0000256" key="7">
    <source>
        <dbReference type="ARBA" id="ARBA00047899"/>
    </source>
</evidence>
<feature type="compositionally biased region" description="Basic residues" evidence="11">
    <location>
        <begin position="742"/>
        <end position="755"/>
    </location>
</feature>
<dbReference type="Pfam" id="PF00069">
    <property type="entry name" value="Pkinase"/>
    <property type="match status" value="1"/>
</dbReference>
<dbReference type="SUPFAM" id="SSF56112">
    <property type="entry name" value="Protein kinase-like (PK-like)"/>
    <property type="match status" value="1"/>
</dbReference>
<evidence type="ECO:0000256" key="1">
    <source>
        <dbReference type="ARBA" id="ARBA00012513"/>
    </source>
</evidence>
<keyword evidence="2" id="KW-0723">Serine/threonine-protein kinase</keyword>
<evidence type="ECO:0000313" key="13">
    <source>
        <dbReference type="EMBL" id="WFD00766.1"/>
    </source>
</evidence>
<keyword evidence="4 9" id="KW-0547">Nucleotide-binding</keyword>
<evidence type="ECO:0000256" key="11">
    <source>
        <dbReference type="SAM" id="MobiDB-lite"/>
    </source>
</evidence>
<keyword evidence="14" id="KW-1185">Reference proteome</keyword>